<evidence type="ECO:0000313" key="7">
    <source>
        <dbReference type="Proteomes" id="UP001634394"/>
    </source>
</evidence>
<dbReference type="SUPFAM" id="SSF50729">
    <property type="entry name" value="PH domain-like"/>
    <property type="match status" value="1"/>
</dbReference>
<feature type="compositionally biased region" description="Pro residues" evidence="3">
    <location>
        <begin position="164"/>
        <end position="181"/>
    </location>
</feature>
<keyword evidence="7" id="KW-1185">Reference proteome</keyword>
<name>A0ABD3VR73_SINWO</name>
<dbReference type="PRINTS" id="PR00401">
    <property type="entry name" value="SH2DOMAIN"/>
</dbReference>
<dbReference type="Pfam" id="PF00017">
    <property type="entry name" value="SH2"/>
    <property type="match status" value="1"/>
</dbReference>
<dbReference type="PROSITE" id="PS50003">
    <property type="entry name" value="PH_DOMAIN"/>
    <property type="match status" value="1"/>
</dbReference>
<protein>
    <submittedName>
        <fullName evidence="6">Uncharacterized protein</fullName>
    </submittedName>
</protein>
<dbReference type="Gene3D" id="3.30.505.10">
    <property type="entry name" value="SH2 domain"/>
    <property type="match status" value="1"/>
</dbReference>
<dbReference type="InterPro" id="IPR036860">
    <property type="entry name" value="SH2_dom_sf"/>
</dbReference>
<dbReference type="PANTHER" id="PTHR15126:SF4">
    <property type="entry name" value="SH3 DOMAIN-BINDING PROTEIN 2"/>
    <property type="match status" value="1"/>
</dbReference>
<evidence type="ECO:0000256" key="2">
    <source>
        <dbReference type="PROSITE-ProRule" id="PRU00191"/>
    </source>
</evidence>
<dbReference type="AlphaFoldDB" id="A0ABD3VR73"/>
<proteinExistence type="predicted"/>
<feature type="domain" description="SH2" evidence="4">
    <location>
        <begin position="245"/>
        <end position="334"/>
    </location>
</feature>
<dbReference type="SMART" id="SM00252">
    <property type="entry name" value="SH2"/>
    <property type="match status" value="1"/>
</dbReference>
<evidence type="ECO:0000313" key="6">
    <source>
        <dbReference type="EMBL" id="KAL3863198.1"/>
    </source>
</evidence>
<dbReference type="Gene3D" id="2.30.29.30">
    <property type="entry name" value="Pleckstrin-homology domain (PH domain)/Phosphotyrosine-binding domain (PTB)"/>
    <property type="match status" value="1"/>
</dbReference>
<feature type="region of interest" description="Disordered" evidence="3">
    <location>
        <begin position="159"/>
        <end position="233"/>
    </location>
</feature>
<dbReference type="InterPro" id="IPR001849">
    <property type="entry name" value="PH_domain"/>
</dbReference>
<dbReference type="SUPFAM" id="SSF55550">
    <property type="entry name" value="SH2 domain"/>
    <property type="match status" value="1"/>
</dbReference>
<accession>A0ABD3VR73</accession>
<keyword evidence="1 2" id="KW-0727">SH2 domain</keyword>
<dbReference type="InterPro" id="IPR000980">
    <property type="entry name" value="SH2"/>
</dbReference>
<dbReference type="PROSITE" id="PS50001">
    <property type="entry name" value="SH2"/>
    <property type="match status" value="1"/>
</dbReference>
<evidence type="ECO:0000256" key="1">
    <source>
        <dbReference type="ARBA" id="ARBA00022999"/>
    </source>
</evidence>
<dbReference type="Proteomes" id="UP001634394">
    <property type="component" value="Unassembled WGS sequence"/>
</dbReference>
<evidence type="ECO:0000256" key="3">
    <source>
        <dbReference type="SAM" id="MobiDB-lite"/>
    </source>
</evidence>
<evidence type="ECO:0000259" key="5">
    <source>
        <dbReference type="PROSITE" id="PS50003"/>
    </source>
</evidence>
<dbReference type="Pfam" id="PF00169">
    <property type="entry name" value="PH"/>
    <property type="match status" value="1"/>
</dbReference>
<dbReference type="SMART" id="SM00233">
    <property type="entry name" value="PH"/>
    <property type="match status" value="1"/>
</dbReference>
<reference evidence="6 7" key="1">
    <citation type="submission" date="2024-11" db="EMBL/GenBank/DDBJ databases">
        <title>Chromosome-level genome assembly of the freshwater bivalve Anodonta woodiana.</title>
        <authorList>
            <person name="Chen X."/>
        </authorList>
    </citation>
    <scope>NUCLEOTIDE SEQUENCE [LARGE SCALE GENOMIC DNA]</scope>
    <source>
        <strain evidence="6">MN2024</strain>
        <tissue evidence="6">Gills</tissue>
    </source>
</reference>
<sequence length="347" mass="40392">MTSQSSLSGPLRHIGAQDALQLSPSIYGYVRVQRQMERMFKFMRWRRWFLIVSKGYMYIFKSEYSIKPRKIMHLNDYMKLMRLDSKELEQHGRVKWGFKILPHEEYNMIPAFACVSDEDRRRWMRCLRLELSSANDAESPPYPEDVTIEEEYVYLETSVAQKRPPAPVPGKKPRPPAPSPVPASTSVPNNTSNSDGDEDYTSINEEELDNIQKPKKNVPKYKPAPPTEEKIKMSPQHDVLTKEMYEFNGSNRDEVQRLLEDKPDGTFLVRKARNTDNQVLSIEIDCQLKEFKINELDGKVTIDSSLYFPTVEKLLIHYTKNNLPNKNTKLTQGCFFTKKPGYVNERL</sequence>
<feature type="compositionally biased region" description="Acidic residues" evidence="3">
    <location>
        <begin position="195"/>
        <end position="209"/>
    </location>
</feature>
<dbReference type="InterPro" id="IPR035848">
    <property type="entry name" value="SH3BP2"/>
</dbReference>
<dbReference type="PANTHER" id="PTHR15126">
    <property type="entry name" value="SH3-BINDING"/>
    <property type="match status" value="1"/>
</dbReference>
<feature type="domain" description="PH" evidence="5">
    <location>
        <begin position="23"/>
        <end position="132"/>
    </location>
</feature>
<organism evidence="6 7">
    <name type="scientific">Sinanodonta woodiana</name>
    <name type="common">Chinese pond mussel</name>
    <name type="synonym">Anodonta woodiana</name>
    <dbReference type="NCBI Taxonomy" id="1069815"/>
    <lineage>
        <taxon>Eukaryota</taxon>
        <taxon>Metazoa</taxon>
        <taxon>Spiralia</taxon>
        <taxon>Lophotrochozoa</taxon>
        <taxon>Mollusca</taxon>
        <taxon>Bivalvia</taxon>
        <taxon>Autobranchia</taxon>
        <taxon>Heteroconchia</taxon>
        <taxon>Palaeoheterodonta</taxon>
        <taxon>Unionida</taxon>
        <taxon>Unionoidea</taxon>
        <taxon>Unionidae</taxon>
        <taxon>Unioninae</taxon>
        <taxon>Sinanodonta</taxon>
    </lineage>
</organism>
<gene>
    <name evidence="6" type="ORF">ACJMK2_004964</name>
</gene>
<dbReference type="InterPro" id="IPR011993">
    <property type="entry name" value="PH-like_dom_sf"/>
</dbReference>
<evidence type="ECO:0000259" key="4">
    <source>
        <dbReference type="PROSITE" id="PS50001"/>
    </source>
</evidence>
<dbReference type="EMBL" id="JBJQND010000010">
    <property type="protein sequence ID" value="KAL3863198.1"/>
    <property type="molecule type" value="Genomic_DNA"/>
</dbReference>
<comment type="caution">
    <text evidence="6">The sequence shown here is derived from an EMBL/GenBank/DDBJ whole genome shotgun (WGS) entry which is preliminary data.</text>
</comment>